<dbReference type="PANTHER" id="PTHR38848:SF3">
    <property type="entry name" value="G-PROTEIN COUPLED RECEPTORS FAMILY 3 PROFILE DOMAIN-CONTAINING PROTEIN"/>
    <property type="match status" value="1"/>
</dbReference>
<dbReference type="PANTHER" id="PTHR38848">
    <property type="entry name" value="G-PROTEIN COUPLED RECEPTORS FAMILY 3 PROFILE DOMAIN-CONTAINING PROTEIN"/>
    <property type="match status" value="1"/>
</dbReference>
<keyword evidence="1" id="KW-1133">Transmembrane helix</keyword>
<evidence type="ECO:0000256" key="1">
    <source>
        <dbReference type="SAM" id="Phobius"/>
    </source>
</evidence>
<name>A0A6A6DX30_9PEZI</name>
<feature type="transmembrane region" description="Helical" evidence="1">
    <location>
        <begin position="95"/>
        <end position="116"/>
    </location>
</feature>
<accession>A0A6A6DX30</accession>
<dbReference type="AlphaFoldDB" id="A0A6A6DX30"/>
<evidence type="ECO:0000313" key="3">
    <source>
        <dbReference type="Proteomes" id="UP000800200"/>
    </source>
</evidence>
<dbReference type="EMBL" id="ML994642">
    <property type="protein sequence ID" value="KAF2183583.1"/>
    <property type="molecule type" value="Genomic_DNA"/>
</dbReference>
<feature type="transmembrane region" description="Helical" evidence="1">
    <location>
        <begin position="177"/>
        <end position="201"/>
    </location>
</feature>
<proteinExistence type="predicted"/>
<evidence type="ECO:0000313" key="2">
    <source>
        <dbReference type="EMBL" id="KAF2183583.1"/>
    </source>
</evidence>
<reference evidence="2" key="1">
    <citation type="journal article" date="2020" name="Stud. Mycol.">
        <title>101 Dothideomycetes genomes: a test case for predicting lifestyles and emergence of pathogens.</title>
        <authorList>
            <person name="Haridas S."/>
            <person name="Albert R."/>
            <person name="Binder M."/>
            <person name="Bloem J."/>
            <person name="Labutti K."/>
            <person name="Salamov A."/>
            <person name="Andreopoulos B."/>
            <person name="Baker S."/>
            <person name="Barry K."/>
            <person name="Bills G."/>
            <person name="Bluhm B."/>
            <person name="Cannon C."/>
            <person name="Castanera R."/>
            <person name="Culley D."/>
            <person name="Daum C."/>
            <person name="Ezra D."/>
            <person name="Gonzalez J."/>
            <person name="Henrissat B."/>
            <person name="Kuo A."/>
            <person name="Liang C."/>
            <person name="Lipzen A."/>
            <person name="Lutzoni F."/>
            <person name="Magnuson J."/>
            <person name="Mondo S."/>
            <person name="Nolan M."/>
            <person name="Ohm R."/>
            <person name="Pangilinan J."/>
            <person name="Park H.-J."/>
            <person name="Ramirez L."/>
            <person name="Alfaro M."/>
            <person name="Sun H."/>
            <person name="Tritt A."/>
            <person name="Yoshinaga Y."/>
            <person name="Zwiers L.-H."/>
            <person name="Turgeon B."/>
            <person name="Goodwin S."/>
            <person name="Spatafora J."/>
            <person name="Crous P."/>
            <person name="Grigoriev I."/>
        </authorList>
    </citation>
    <scope>NUCLEOTIDE SEQUENCE</scope>
    <source>
        <strain evidence="2">CBS 207.26</strain>
    </source>
</reference>
<feature type="transmembrane region" description="Helical" evidence="1">
    <location>
        <begin position="23"/>
        <end position="43"/>
    </location>
</feature>
<organism evidence="2 3">
    <name type="scientific">Zopfia rhizophila CBS 207.26</name>
    <dbReference type="NCBI Taxonomy" id="1314779"/>
    <lineage>
        <taxon>Eukaryota</taxon>
        <taxon>Fungi</taxon>
        <taxon>Dikarya</taxon>
        <taxon>Ascomycota</taxon>
        <taxon>Pezizomycotina</taxon>
        <taxon>Dothideomycetes</taxon>
        <taxon>Dothideomycetes incertae sedis</taxon>
        <taxon>Zopfiaceae</taxon>
        <taxon>Zopfia</taxon>
    </lineage>
</organism>
<feature type="transmembrane region" description="Helical" evidence="1">
    <location>
        <begin position="136"/>
        <end position="157"/>
    </location>
</feature>
<protein>
    <submittedName>
        <fullName evidence="2">Uncharacterized protein</fullName>
    </submittedName>
</protein>
<dbReference type="OrthoDB" id="3210850at2759"/>
<keyword evidence="1" id="KW-0472">Membrane</keyword>
<sequence length="314" mass="35162">MSPHGLVPVSIVSRYVGSQDSRVNRGLCTTVSMLCMFWLAFIFGSRPKRLRLNNLTPINWIRLIIILLYVFAICFVSTAAILTSGLGLTSKRDCFTAVFACLLFYFGNKMIMYMFLIERAHIIRAPYERRINDKVWIARMFFLIVGFGAISVTAFMWPNAVVSPLDGKCRIGQPLKVTIPLLTYDIVVNVSLTVLFVHFLYPFLAPKGNRISLGQPLSSLKFFSQRKSPNCSSNQDPVTGRLRRLVVKTVIGGVLVMIPTVAKLTGVLITRGREQGWMCLTLCSLDGKSRCSSRRLREPANITQSPGQLLLFIG</sequence>
<gene>
    <name evidence="2" type="ORF">K469DRAFT_668256</name>
</gene>
<keyword evidence="1" id="KW-0812">Transmembrane</keyword>
<keyword evidence="3" id="KW-1185">Reference proteome</keyword>
<dbReference type="Proteomes" id="UP000800200">
    <property type="component" value="Unassembled WGS sequence"/>
</dbReference>
<feature type="transmembrane region" description="Helical" evidence="1">
    <location>
        <begin position="63"/>
        <end position="83"/>
    </location>
</feature>